<dbReference type="HAMAP" id="MF_01483">
    <property type="entry name" value="RbpA"/>
    <property type="match status" value="1"/>
</dbReference>
<feature type="binding site" evidence="1">
    <location>
        <position position="34"/>
    </location>
    <ligand>
        <name>Zn(2+)</name>
        <dbReference type="ChEBI" id="CHEBI:29105"/>
    </ligand>
</feature>
<dbReference type="EMBL" id="JAWNGC010000002">
    <property type="protein sequence ID" value="MDY5154533.1"/>
    <property type="molecule type" value="Genomic_DNA"/>
</dbReference>
<dbReference type="EMBL" id="JAWNGA010000007">
    <property type="protein sequence ID" value="MDY5133056.1"/>
    <property type="molecule type" value="Genomic_DNA"/>
</dbReference>
<keyword evidence="1" id="KW-0804">Transcription</keyword>
<feature type="binding site" evidence="1">
    <location>
        <position position="56"/>
    </location>
    <ligand>
        <name>Zn(2+)</name>
        <dbReference type="ChEBI" id="CHEBI:29105"/>
    </ligand>
</feature>
<evidence type="ECO:0000313" key="4">
    <source>
        <dbReference type="Proteomes" id="UP001275049"/>
    </source>
</evidence>
<dbReference type="RefSeq" id="WP_022867073.1">
    <property type="nucleotide sequence ID" value="NZ_CAMYCL010000027.1"/>
</dbReference>
<proteinExistence type="inferred from homology"/>
<keyword evidence="1" id="KW-0805">Transcription regulation</keyword>
<protein>
    <recommendedName>
        <fullName evidence="1">RNA polymerase-binding protein RbpA</fullName>
    </recommendedName>
</protein>
<reference evidence="3 4" key="1">
    <citation type="submission" date="2023-10" db="EMBL/GenBank/DDBJ databases">
        <title>Whole Genome based description of the genera Actinobaculum and Actinotignum reveals a complex phylogenetic relationship within the species included in the genus Actinotignum.</title>
        <authorList>
            <person name="Jensen C.S."/>
            <person name="Dargis R."/>
            <person name="Kemp M."/>
            <person name="Christensen J.J."/>
        </authorList>
    </citation>
    <scope>NUCLEOTIDE SEQUENCE</scope>
    <source>
        <strain evidence="3">SLA_B511</strain>
        <strain evidence="2 4">SLA_B974</strain>
    </source>
</reference>
<dbReference type="Proteomes" id="UP001275049">
    <property type="component" value="Unassembled WGS sequence"/>
</dbReference>
<evidence type="ECO:0000256" key="1">
    <source>
        <dbReference type="HAMAP-Rule" id="MF_01483"/>
    </source>
</evidence>
<accession>A0AAW9HKT8</accession>
<keyword evidence="1" id="KW-0479">Metal-binding</keyword>
<comment type="cofactor">
    <cofactor evidence="1">
        <name>Zn(2+)</name>
        <dbReference type="ChEBI" id="CHEBI:29105"/>
    </cofactor>
    <text evidence="1">Bind 1 Zn(2+) per subunit.</text>
</comment>
<comment type="similarity">
    <text evidence="1">Belongs to the RNA polymerase-binding protein RbpA family.</text>
</comment>
<evidence type="ECO:0000313" key="5">
    <source>
        <dbReference type="Proteomes" id="UP001281731"/>
    </source>
</evidence>
<dbReference type="Gene3D" id="2.20.28.270">
    <property type="entry name" value="RNA polymerase-binding protein A"/>
    <property type="match status" value="1"/>
</dbReference>
<dbReference type="GO" id="GO:0008270">
    <property type="term" value="F:zinc ion binding"/>
    <property type="evidence" value="ECO:0007669"/>
    <property type="project" value="UniProtKB-UniRule"/>
</dbReference>
<dbReference type="Proteomes" id="UP001281731">
    <property type="component" value="Unassembled WGS sequence"/>
</dbReference>
<comment type="subunit">
    <text evidence="1">Forms a complex with the RNAP catalytic core and with free principal sigma factors.</text>
</comment>
<feature type="binding site" evidence="1">
    <location>
        <position position="58"/>
    </location>
    <ligand>
        <name>Zn(2+)</name>
        <dbReference type="ChEBI" id="CHEBI:29105"/>
    </ligand>
</feature>
<comment type="function">
    <text evidence="1">Binds to RNA polymerase (RNAP), stimulating transcription from principal, but not alternative sigma factor promoters.</text>
</comment>
<dbReference type="GO" id="GO:0045893">
    <property type="term" value="P:positive regulation of DNA-templated transcription"/>
    <property type="evidence" value="ECO:0007669"/>
    <property type="project" value="UniProtKB-UniRule"/>
</dbReference>
<keyword evidence="4" id="KW-1185">Reference proteome</keyword>
<comment type="caution">
    <text evidence="3">The sequence shown here is derived from an EMBL/GenBank/DDBJ whole genome shotgun (WGS) entry which is preliminary data.</text>
</comment>
<feature type="binding site" evidence="1">
    <location>
        <position position="38"/>
    </location>
    <ligand>
        <name>Zn(2+)</name>
        <dbReference type="ChEBI" id="CHEBI:29105"/>
    </ligand>
</feature>
<gene>
    <name evidence="1" type="primary">rbpA</name>
    <name evidence="3" type="ORF">R6G80_02175</name>
    <name evidence="2" type="ORF">R6G86_04775</name>
</gene>
<evidence type="ECO:0000313" key="2">
    <source>
        <dbReference type="EMBL" id="MDY5133056.1"/>
    </source>
</evidence>
<dbReference type="Pfam" id="PF13397">
    <property type="entry name" value="RbpA"/>
    <property type="match status" value="1"/>
</dbReference>
<name>A0AAW9HKT8_9ACTO</name>
<dbReference type="InterPro" id="IPR038638">
    <property type="entry name" value="RbpA_sf"/>
</dbReference>
<organism evidence="3 5">
    <name type="scientific">Actinotignum urinale</name>
    <dbReference type="NCBI Taxonomy" id="190146"/>
    <lineage>
        <taxon>Bacteria</taxon>
        <taxon>Bacillati</taxon>
        <taxon>Actinomycetota</taxon>
        <taxon>Actinomycetes</taxon>
        <taxon>Actinomycetales</taxon>
        <taxon>Actinomycetaceae</taxon>
        <taxon>Actinotignum</taxon>
    </lineage>
</organism>
<dbReference type="GO" id="GO:0001000">
    <property type="term" value="F:bacterial-type RNA polymerase core enzyme binding"/>
    <property type="evidence" value="ECO:0007669"/>
    <property type="project" value="UniProtKB-UniRule"/>
</dbReference>
<evidence type="ECO:0000313" key="3">
    <source>
        <dbReference type="EMBL" id="MDY5154533.1"/>
    </source>
</evidence>
<sequence>MSERSLRGMSIGTKSLETDSNVAFVDRKQIKYRCPNGHVFAVAMVVNAEVPVAWQCRCGQEGELLEGEGVDERKPVKPVRTHWDMLMERRSIEELEVLLEERLDLLRTGRLRRGRH</sequence>
<dbReference type="AlphaFoldDB" id="A0AAW9HKT8"/>
<dbReference type="InterPro" id="IPR025182">
    <property type="entry name" value="RNApol-bd_RbpA"/>
</dbReference>
<keyword evidence="1" id="KW-0862">Zinc</keyword>